<dbReference type="KEGG" id="pft:JBW_04417"/>
<dbReference type="EMBL" id="CP010978">
    <property type="protein sequence ID" value="AJQ29748.1"/>
    <property type="molecule type" value="Genomic_DNA"/>
</dbReference>
<dbReference type="HOGENOM" id="CLU_2424305_0_0_9"/>
<dbReference type="AlphaFoldDB" id="I8TU12"/>
<protein>
    <submittedName>
        <fullName evidence="2">Uncharacterized protein</fullName>
    </submittedName>
</protein>
<keyword evidence="1" id="KW-0732">Signal</keyword>
<proteinExistence type="predicted"/>
<dbReference type="RefSeq" id="WP_007960047.1">
    <property type="nucleotide sequence ID" value="NZ_CP010978.1"/>
</dbReference>
<sequence precursor="true">MKEQFLKTAIVCALIGGAIPISAFAAGSSEDSIVNNPNNKVYIERTAYADNVKAKKEAVTKDELAKLAPTFARLADPYATPETCDFAAGCV</sequence>
<organism evidence="2 3">
    <name type="scientific">Pelosinus fermentans JBW45</name>
    <dbReference type="NCBI Taxonomy" id="1192197"/>
    <lineage>
        <taxon>Bacteria</taxon>
        <taxon>Bacillati</taxon>
        <taxon>Bacillota</taxon>
        <taxon>Negativicutes</taxon>
        <taxon>Selenomonadales</taxon>
        <taxon>Sporomusaceae</taxon>
        <taxon>Pelosinus</taxon>
    </lineage>
</organism>
<feature type="chain" id="PRO_5003714757" evidence="1">
    <location>
        <begin position="26"/>
        <end position="91"/>
    </location>
</feature>
<feature type="signal peptide" evidence="1">
    <location>
        <begin position="1"/>
        <end position="25"/>
    </location>
</feature>
<dbReference type="STRING" id="1192197.JBW_04417"/>
<name>I8TU12_9FIRM</name>
<accession>I8TU12</accession>
<gene>
    <name evidence="2" type="ORF">JBW_04417</name>
</gene>
<reference evidence="3" key="2">
    <citation type="submission" date="2015-02" db="EMBL/GenBank/DDBJ databases">
        <title>Complete Genome Sequence of Pelosinus fermentans JBW45.</title>
        <authorList>
            <person name="De Leon K.B."/>
            <person name="Utturkar S.M."/>
            <person name="Camilleri L.B."/>
            <person name="Arkin A.P."/>
            <person name="Fields M.W."/>
            <person name="Brown S.D."/>
            <person name="Wall J.D."/>
        </authorList>
    </citation>
    <scope>NUCLEOTIDE SEQUENCE [LARGE SCALE GENOMIC DNA]</scope>
    <source>
        <strain evidence="3">JBW45</strain>
    </source>
</reference>
<evidence type="ECO:0000256" key="1">
    <source>
        <dbReference type="SAM" id="SignalP"/>
    </source>
</evidence>
<evidence type="ECO:0000313" key="3">
    <source>
        <dbReference type="Proteomes" id="UP000005361"/>
    </source>
</evidence>
<reference evidence="2 3" key="1">
    <citation type="journal article" date="2015" name="Genome Announc.">
        <title>Complete Genome Sequence of Pelosinus fermentans JBW45, a Member of a Remarkably Competitive Group of Negativicutes in the Firmicutes Phylum.</title>
        <authorList>
            <person name="De Leon K.B."/>
            <person name="Utturkar S.M."/>
            <person name="Camilleri L.B."/>
            <person name="Elias D.A."/>
            <person name="Arkin A.P."/>
            <person name="Fields M.W."/>
            <person name="Brown S.D."/>
            <person name="Wall J.D."/>
        </authorList>
    </citation>
    <scope>NUCLEOTIDE SEQUENCE [LARGE SCALE GENOMIC DNA]</scope>
    <source>
        <strain evidence="2 3">JBW45</strain>
    </source>
</reference>
<evidence type="ECO:0000313" key="2">
    <source>
        <dbReference type="EMBL" id="AJQ29748.1"/>
    </source>
</evidence>
<dbReference type="Proteomes" id="UP000005361">
    <property type="component" value="Chromosome"/>
</dbReference>